<feature type="compositionally biased region" description="Polar residues" evidence="3">
    <location>
        <begin position="1565"/>
        <end position="1582"/>
    </location>
</feature>
<feature type="region of interest" description="Disordered" evidence="3">
    <location>
        <begin position="555"/>
        <end position="587"/>
    </location>
</feature>
<proteinExistence type="predicted"/>
<dbReference type="Pfam" id="PF13604">
    <property type="entry name" value="AAA_30"/>
    <property type="match status" value="1"/>
</dbReference>
<keyword evidence="1" id="KW-0547">Nucleotide-binding</keyword>
<dbReference type="EnsemblMetazoa" id="XM_793520">
    <property type="protein sequence ID" value="XP_798613"/>
    <property type="gene ID" value="LOC594069"/>
</dbReference>
<reference evidence="5" key="1">
    <citation type="submission" date="2015-02" db="EMBL/GenBank/DDBJ databases">
        <title>Genome sequencing for Strongylocentrotus purpuratus.</title>
        <authorList>
            <person name="Murali S."/>
            <person name="Liu Y."/>
            <person name="Vee V."/>
            <person name="English A."/>
            <person name="Wang M."/>
            <person name="Skinner E."/>
            <person name="Han Y."/>
            <person name="Muzny D.M."/>
            <person name="Worley K.C."/>
            <person name="Gibbs R.A."/>
        </authorList>
    </citation>
    <scope>NUCLEOTIDE SEQUENCE</scope>
</reference>
<feature type="region of interest" description="Disordered" evidence="3">
    <location>
        <begin position="1559"/>
        <end position="1630"/>
    </location>
</feature>
<sequence length="1630" mass="182176">MPKPKKEVKDRQVIQVQAYFPKYYVTEKRDREHQAGDCNDKEGVQNSVAKEDALEDLLELEEKIAVESGALYAKAISVPSRERIMMMIKRSKEKEIKVKGKFLMDGPWWIASFKAVEEGGVYICQGIPTYTLRNKKGPKGKSHLQQLLSYVFNFPRPGSAEDQMKRAFWDYFEVWRTRGTKKRKHYTFCQFFKALEEALKKKTKPNDTAAIPMMQVAKVIMQRFDPSNRCFRHVPSHGDEEEKKPKFDLRYVYRCFKCPLLFKGLPLLMEREAFSILSTEKLRDLERLESVLKNSPEDLGFYTSMREHNWGTIEVSFQGFVNAGMIPPNIFKCTTNQNSAPPPSSKSPGKQNCTLDQPSTSTANQDTVGPSTSKPKTKQNKKLKKLSVEMAKVVKLYDIVKSRCKEGKHTFLYKRQMETAWRRDACENVPFGHIREEPFVELQEREVVKIEEKTSQLDVKFHWSKYRRYEKSIARSMERLLAKHEAKPWTLPVEDFLEFNFDTYQQEAALHVCKNALTVILGRGGCGKTHVVASIIRKYLDHLEENRRLTKIKEPSKKMQDGEQAVCSEGTKEEKEGNYEEKDEDRESPVILLTAPTGRAASILKRRTGMKAKTLHSVLGTARKSNPEEFIYDKVEILVVDECSLVPISILSEVLSTLLGHSLKKVIFLGDPHQLPSIDPGNFLKDIIKAVSQTTNLSFIQTLEKNHRTDKGGRLIVKNARKIAEERKSDLLYEPDRFEMIDTSNCEAGKGQQQILDRLIRTKRQLQDHKKSQIVAFKNVDVENINKVCCKYYAGHDTFMPGRHHSHHIGDKICARKNSTIRILGRSNPKDKDKKKLEAEGSKVQREGEAEGNEVQREGDAGGSEFKVDNQKQREGQAGPSKKKEKKGKETYHISNGDTFFIKNLREVVENDGKKKEIATLQSMDEEEGTLFDVNFKEMRSRSKIRYAWARTINTYQGSEVDYIVYVISPNSFYETWQHLYTAITRGCKGCIIVGTPARLQKVVKTNPRPRQTSLARFLGENLCELLISRPNLAVPRNVISSKRAQEQPVRGSPFHLPSSSNPATPVRSPHQQSPWGRREVPVNKSVSNGPSTSSATPVHSFIDEANKSTCTTPSISSATPVQSLARLNEILKCGSLTAPKRAVPVPGCTLSAADLPGCTSLAPDLPACKASSPASSGCKALALASPGCETSLVAPSGYEASAVVSPGCTSLAAGLPGSKTLATVDTPLEVKAKPNRGKLSRKRKVKNTVPVNQDVPCLQGGDSTVTMDSEVPEKKSCTSKPSLAVSPMAVAEQDHLDKDQVSDSNGAEQAKGTSSPQQREGDLLFTSILPKEESTPVVPSRKSGFTFSRKRLKLARENKNKDDQNMSKGVKVETLPADGQGSPETVHGYGKENHNEPFRGSRGKMDGKELSEGFRSPSDSRAPLKSLALISYAVLKSVLSKSPQGVEKDQNLRVPKLKDVQENTSKVQPKQQSVGNSQETLICVPGLLVGRYKNVRRIYSQESEELPSSPSRKSNECKEECPFEDSNDQELSQFLLQPPSALEVHPLFRGLEEYLKDDDDETDCSISSDETAFSSSGSSPCLGTGDYPSDGNDDDDEDGGGGGGDVQDNAFEDDDEDEEMSQFIFHHPH</sequence>
<feature type="compositionally biased region" description="Polar residues" evidence="3">
    <location>
        <begin position="1085"/>
        <end position="1098"/>
    </location>
</feature>
<dbReference type="RefSeq" id="XP_798613.4">
    <property type="nucleotide sequence ID" value="XM_793520.5"/>
</dbReference>
<dbReference type="InterPro" id="IPR050534">
    <property type="entry name" value="Coronavir_polyprotein_1ab"/>
</dbReference>
<feature type="compositionally biased region" description="Basic and acidic residues" evidence="3">
    <location>
        <begin position="828"/>
        <end position="875"/>
    </location>
</feature>
<feature type="compositionally biased region" description="Basic residues" evidence="3">
    <location>
        <begin position="1234"/>
        <end position="1247"/>
    </location>
</feature>
<reference evidence="4" key="2">
    <citation type="submission" date="2021-01" db="UniProtKB">
        <authorList>
            <consortium name="EnsemblMetazoa"/>
        </authorList>
    </citation>
    <scope>IDENTIFICATION</scope>
</reference>
<feature type="region of interest" description="Disordered" evidence="3">
    <location>
        <begin position="1356"/>
        <end position="1422"/>
    </location>
</feature>
<feature type="region of interest" description="Disordered" evidence="3">
    <location>
        <begin position="1044"/>
        <end position="1099"/>
    </location>
</feature>
<dbReference type="PANTHER" id="PTHR43788:SF6">
    <property type="entry name" value="DNA HELICASE B"/>
    <property type="match status" value="1"/>
</dbReference>
<evidence type="ECO:0000256" key="1">
    <source>
        <dbReference type="ARBA" id="ARBA00022741"/>
    </source>
</evidence>
<evidence type="ECO:0000313" key="5">
    <source>
        <dbReference type="Proteomes" id="UP000007110"/>
    </source>
</evidence>
<dbReference type="CDD" id="cd17933">
    <property type="entry name" value="DEXSc_RecD-like"/>
    <property type="match status" value="1"/>
</dbReference>
<feature type="region of interest" description="Disordered" evidence="3">
    <location>
        <begin position="334"/>
        <end position="383"/>
    </location>
</feature>
<feature type="compositionally biased region" description="Polar residues" evidence="3">
    <location>
        <begin position="1058"/>
        <end position="1075"/>
    </location>
</feature>
<keyword evidence="5" id="KW-1185">Reference proteome</keyword>
<feature type="compositionally biased region" description="Basic and acidic residues" evidence="3">
    <location>
        <begin position="1390"/>
        <end position="1413"/>
    </location>
</feature>
<organism evidence="4 5">
    <name type="scientific">Strongylocentrotus purpuratus</name>
    <name type="common">Purple sea urchin</name>
    <dbReference type="NCBI Taxonomy" id="7668"/>
    <lineage>
        <taxon>Eukaryota</taxon>
        <taxon>Metazoa</taxon>
        <taxon>Echinodermata</taxon>
        <taxon>Eleutherozoa</taxon>
        <taxon>Echinozoa</taxon>
        <taxon>Echinoidea</taxon>
        <taxon>Euechinoidea</taxon>
        <taxon>Echinacea</taxon>
        <taxon>Camarodonta</taxon>
        <taxon>Echinidea</taxon>
        <taxon>Strongylocentrotidae</taxon>
        <taxon>Strongylocentrotus</taxon>
    </lineage>
</organism>
<feature type="compositionally biased region" description="Polar residues" evidence="3">
    <location>
        <begin position="349"/>
        <end position="369"/>
    </location>
</feature>
<evidence type="ECO:0000256" key="3">
    <source>
        <dbReference type="SAM" id="MobiDB-lite"/>
    </source>
</evidence>
<feature type="compositionally biased region" description="Polar residues" evidence="3">
    <location>
        <begin position="1303"/>
        <end position="1319"/>
    </location>
</feature>
<dbReference type="KEGG" id="spu:594069"/>
<accession>A0A7M7TH98</accession>
<dbReference type="OMA" id="RIMMMIK"/>
<dbReference type="GeneID" id="594069"/>
<dbReference type="Proteomes" id="UP000007110">
    <property type="component" value="Unassembled WGS sequence"/>
</dbReference>
<feature type="region of interest" description="Disordered" evidence="3">
    <location>
        <begin position="1233"/>
        <end position="1322"/>
    </location>
</feature>
<evidence type="ECO:0000313" key="4">
    <source>
        <dbReference type="EnsemblMetazoa" id="XP_798613"/>
    </source>
</evidence>
<dbReference type="Gene3D" id="3.40.50.300">
    <property type="entry name" value="P-loop containing nucleotide triphosphate hydrolases"/>
    <property type="match status" value="2"/>
</dbReference>
<feature type="region of interest" description="Disordered" evidence="3">
    <location>
        <begin position="822"/>
        <end position="890"/>
    </location>
</feature>
<dbReference type="PANTHER" id="PTHR43788">
    <property type="entry name" value="DNA2/NAM7 HELICASE FAMILY MEMBER"/>
    <property type="match status" value="1"/>
</dbReference>
<dbReference type="GO" id="GO:0003678">
    <property type="term" value="F:DNA helicase activity"/>
    <property type="evidence" value="ECO:0007669"/>
    <property type="project" value="UniProtKB-ARBA"/>
</dbReference>
<dbReference type="GO" id="GO:0005524">
    <property type="term" value="F:ATP binding"/>
    <property type="evidence" value="ECO:0007669"/>
    <property type="project" value="UniProtKB-KW"/>
</dbReference>
<dbReference type="OrthoDB" id="416437at2759"/>
<feature type="compositionally biased region" description="Basic and acidic residues" evidence="3">
    <location>
        <begin position="1356"/>
        <end position="1366"/>
    </location>
</feature>
<feature type="compositionally biased region" description="Acidic residues" evidence="3">
    <location>
        <begin position="1611"/>
        <end position="1621"/>
    </location>
</feature>
<keyword evidence="2" id="KW-0067">ATP-binding</keyword>
<name>A0A7M7TH98_STRPU</name>
<feature type="compositionally biased region" description="Basic and acidic residues" evidence="3">
    <location>
        <begin position="1293"/>
        <end position="1302"/>
    </location>
</feature>
<dbReference type="CDD" id="cd18809">
    <property type="entry name" value="SF1_C_RecD"/>
    <property type="match status" value="1"/>
</dbReference>
<feature type="compositionally biased region" description="Basic and acidic residues" evidence="3">
    <location>
        <begin position="570"/>
        <end position="587"/>
    </location>
</feature>
<dbReference type="SUPFAM" id="SSF52540">
    <property type="entry name" value="P-loop containing nucleoside triphosphate hydrolases"/>
    <property type="match status" value="2"/>
</dbReference>
<dbReference type="InterPro" id="IPR027417">
    <property type="entry name" value="P-loop_NTPase"/>
</dbReference>
<protein>
    <submittedName>
        <fullName evidence="4">Uncharacterized protein</fullName>
    </submittedName>
</protein>
<evidence type="ECO:0000256" key="2">
    <source>
        <dbReference type="ARBA" id="ARBA00022840"/>
    </source>
</evidence>
<dbReference type="InParanoid" id="A0A7M7TH98"/>
<feature type="region of interest" description="Disordered" evidence="3">
    <location>
        <begin position="1502"/>
        <end position="1525"/>
    </location>
</feature>